<feature type="compositionally biased region" description="Gly residues" evidence="5">
    <location>
        <begin position="523"/>
        <end position="536"/>
    </location>
</feature>
<dbReference type="Gene3D" id="3.30.420.40">
    <property type="match status" value="4"/>
</dbReference>
<dbReference type="PANTHER" id="PTHR19375">
    <property type="entry name" value="HEAT SHOCK PROTEIN 70KDA"/>
    <property type="match status" value="1"/>
</dbReference>
<feature type="compositionally biased region" description="Gly residues" evidence="5">
    <location>
        <begin position="565"/>
        <end position="638"/>
    </location>
</feature>
<dbReference type="RefSeq" id="WP_329405652.1">
    <property type="nucleotide sequence ID" value="NZ_CP109441.1"/>
</dbReference>
<proteinExistence type="inferred from homology"/>
<dbReference type="InterPro" id="IPR043129">
    <property type="entry name" value="ATPase_NBD"/>
</dbReference>
<keyword evidence="2 4" id="KW-0067">ATP-binding</keyword>
<comment type="similarity">
    <text evidence="4">Belongs to the heat shock protein 70 family.</text>
</comment>
<dbReference type="InterPro" id="IPR013126">
    <property type="entry name" value="Hsp_70_fam"/>
</dbReference>
<feature type="compositionally biased region" description="Low complexity" evidence="5">
    <location>
        <begin position="501"/>
        <end position="522"/>
    </location>
</feature>
<sequence length="748" mass="70301">MNSVSAMVTGERPLSSVRTRRTAVTFDSAGSIRIGGIPQFDMAVTDFADLARDPESVVVGGRLWSPANLVAAVVNGLVESFPPTAGAVATYPACYSDKQLSLLRQALNLAGAADVLLIPEPVAAAEWLEQERGPLESGFVLVYDLGGASLDVSMVRVGPDWDDHPIVGKSVRSYDFGGRPLGSMIARYARVAEPGDNGSMLQMTSIVDITSMRAQHIRDSLDVVHECVESTGRCLSDISCILLVGGATRPVEVARILAELGRPVVMSSDPGQTVAVGAAGYAARSFAPMSTGGRHRAPKVAVFSSAAVASAVAVSAVTVFGGPNISQMPSLVDASPGSFPMDNLLLEPDVEALAEAGSAAVGWATTAAGFGYSGRPAYGIAPVAHTTPIGPTIGPSVAEAHGGRHNEPRGGTAHSGGVTYANPAQFLNPLPFIRSPRTIPAVPNQPATGTPIPSVSLPGSFPAPANSTPAVPAGNATTPGTATPGTATPATGGTSTGAGVPGATTGETFTGTGTSGGTASDGSSGGSTGDASGGTTSGTSGSTSGNSTSGGSSGSTSGGSTSTGASGGSTGGGTSGGSADGGASGASSSGGGSGSTGGGASGGSTNGGTSGGSASGGTSGGSTGGGMSGGSTGGGTSGGSADSGASGGSASGGTSGGSTGGGMSGGSTGGGMSGGSTGGGTVGGSTGGGTSGGTSAGATGGSSSNGRFSGGNTSGGSTSSGGASSGGGFSGGGFSHGSGGGGGGGARR</sequence>
<evidence type="ECO:0000256" key="4">
    <source>
        <dbReference type="RuleBase" id="RU003322"/>
    </source>
</evidence>
<feature type="compositionally biased region" description="Low complexity" evidence="5">
    <location>
        <begin position="537"/>
        <end position="550"/>
    </location>
</feature>
<feature type="region of interest" description="Disordered" evidence="5">
    <location>
        <begin position="437"/>
        <end position="748"/>
    </location>
</feature>
<dbReference type="Pfam" id="PF00012">
    <property type="entry name" value="HSP70"/>
    <property type="match status" value="1"/>
</dbReference>
<feature type="compositionally biased region" description="Gly residues" evidence="5">
    <location>
        <begin position="723"/>
        <end position="748"/>
    </location>
</feature>
<protein>
    <submittedName>
        <fullName evidence="6">Hsp70 family protein</fullName>
    </submittedName>
</protein>
<evidence type="ECO:0000256" key="5">
    <source>
        <dbReference type="SAM" id="MobiDB-lite"/>
    </source>
</evidence>
<feature type="region of interest" description="Disordered" evidence="5">
    <location>
        <begin position="399"/>
        <end position="420"/>
    </location>
</feature>
<keyword evidence="1 4" id="KW-0547">Nucleotide-binding</keyword>
<evidence type="ECO:0000256" key="1">
    <source>
        <dbReference type="ARBA" id="ARBA00022741"/>
    </source>
</evidence>
<feature type="compositionally biased region" description="Gly residues" evidence="5">
    <location>
        <begin position="645"/>
        <end position="700"/>
    </location>
</feature>
<keyword evidence="3" id="KW-0143">Chaperone</keyword>
<name>A0ABZ1YLF4_9NOCA</name>
<feature type="compositionally biased region" description="Low complexity" evidence="5">
    <location>
        <begin position="468"/>
        <end position="493"/>
    </location>
</feature>
<dbReference type="SUPFAM" id="SSF53067">
    <property type="entry name" value="Actin-like ATPase domain"/>
    <property type="match status" value="2"/>
</dbReference>
<evidence type="ECO:0000256" key="2">
    <source>
        <dbReference type="ARBA" id="ARBA00022840"/>
    </source>
</evidence>
<reference evidence="6" key="1">
    <citation type="submission" date="2022-10" db="EMBL/GenBank/DDBJ databases">
        <title>The complete genomes of actinobacterial strains from the NBC collection.</title>
        <authorList>
            <person name="Joergensen T.S."/>
            <person name="Alvarez Arevalo M."/>
            <person name="Sterndorff E.B."/>
            <person name="Faurdal D."/>
            <person name="Vuksanovic O."/>
            <person name="Mourched A.-S."/>
            <person name="Charusanti P."/>
            <person name="Shaw S."/>
            <person name="Blin K."/>
            <person name="Weber T."/>
        </authorList>
    </citation>
    <scope>NUCLEOTIDE SEQUENCE</scope>
    <source>
        <strain evidence="6">NBC_01482</strain>
    </source>
</reference>
<evidence type="ECO:0000256" key="3">
    <source>
        <dbReference type="ARBA" id="ARBA00023186"/>
    </source>
</evidence>
<keyword evidence="7" id="KW-1185">Reference proteome</keyword>
<dbReference type="Gene3D" id="3.90.640.10">
    <property type="entry name" value="Actin, Chain A, domain 4"/>
    <property type="match status" value="1"/>
</dbReference>
<organism evidence="6 7">
    <name type="scientific">Nocardia vinacea</name>
    <dbReference type="NCBI Taxonomy" id="96468"/>
    <lineage>
        <taxon>Bacteria</taxon>
        <taxon>Bacillati</taxon>
        <taxon>Actinomycetota</taxon>
        <taxon>Actinomycetes</taxon>
        <taxon>Mycobacteriales</taxon>
        <taxon>Nocardiaceae</taxon>
        <taxon>Nocardia</taxon>
    </lineage>
</organism>
<dbReference type="EMBL" id="CP109441">
    <property type="protein sequence ID" value="WUV43091.1"/>
    <property type="molecule type" value="Genomic_DNA"/>
</dbReference>
<accession>A0ABZ1YLF4</accession>
<evidence type="ECO:0000313" key="6">
    <source>
        <dbReference type="EMBL" id="WUV43091.1"/>
    </source>
</evidence>
<dbReference type="Proteomes" id="UP001432062">
    <property type="component" value="Chromosome"/>
</dbReference>
<evidence type="ECO:0000313" key="7">
    <source>
        <dbReference type="Proteomes" id="UP001432062"/>
    </source>
</evidence>
<gene>
    <name evidence="6" type="ORF">OG563_28115</name>
</gene>